<accession>A0A8H8X110</accession>
<dbReference type="Proteomes" id="UP000663508">
    <property type="component" value="Plasmid pVL1_3"/>
</dbReference>
<evidence type="ECO:0000313" key="1">
    <source>
        <dbReference type="EMBL" id="BCM87907.1"/>
    </source>
</evidence>
<dbReference type="KEGG" id="mind:mvi_63680"/>
<dbReference type="AlphaFoldDB" id="A0A8H8X110"/>
<evidence type="ECO:0000313" key="2">
    <source>
        <dbReference type="Proteomes" id="UP000663508"/>
    </source>
</evidence>
<keyword evidence="1" id="KW-0614">Plasmid</keyword>
<geneLocation type="plasmid" evidence="1 2">
    <name>pVL1_3</name>
</geneLocation>
<name>A0A8H8X110_9HYPH</name>
<protein>
    <submittedName>
        <fullName evidence="1">Uncharacterized protein</fullName>
    </submittedName>
</protein>
<sequence>MSYYAETRDLSPTISGSEKLAAANSRRDVVTGRSWPIYAAAVDRAPSPEKLAAANSCSNAAMDKAGSGTGDPAGYIPAGEKLAAANFRSGSTSRHGSILAESVLTAWRRAA</sequence>
<proteinExistence type="predicted"/>
<gene>
    <name evidence="1" type="ORF">mvi_63680</name>
</gene>
<dbReference type="EMBL" id="AP024148">
    <property type="protein sequence ID" value="BCM87907.1"/>
    <property type="molecule type" value="Genomic_DNA"/>
</dbReference>
<reference evidence="1" key="1">
    <citation type="submission" date="2020-11" db="EMBL/GenBank/DDBJ databases">
        <title>Complete genome sequence of a novel pathogenic Methylobacterium strain isolated from rice in Vietnam.</title>
        <authorList>
            <person name="Lai K."/>
            <person name="Okazaki S."/>
            <person name="Higashi K."/>
            <person name="Mori H."/>
            <person name="Toyoda A."/>
            <person name="Kurokawa K."/>
        </authorList>
    </citation>
    <scope>NUCLEOTIDE SEQUENCE</scope>
    <source>
        <strain evidence="1">VL1</strain>
        <plasmid evidence="1">pVL1_3</plasmid>
    </source>
</reference>
<organism evidence="1 2">
    <name type="scientific">Methylobacterium indicum</name>
    <dbReference type="NCBI Taxonomy" id="1775910"/>
    <lineage>
        <taxon>Bacteria</taxon>
        <taxon>Pseudomonadati</taxon>
        <taxon>Pseudomonadota</taxon>
        <taxon>Alphaproteobacteria</taxon>
        <taxon>Hyphomicrobiales</taxon>
        <taxon>Methylobacteriaceae</taxon>
        <taxon>Methylobacterium</taxon>
    </lineage>
</organism>